<evidence type="ECO:0000313" key="3">
    <source>
        <dbReference type="Proteomes" id="UP000822476"/>
    </source>
</evidence>
<evidence type="ECO:0000313" key="2">
    <source>
        <dbReference type="EMBL" id="KAF7255406.1"/>
    </source>
</evidence>
<dbReference type="OrthoDB" id="3565419at2759"/>
<dbReference type="AlphaFoldDB" id="A0A8S9YPP3"/>
<reference evidence="2" key="1">
    <citation type="submission" date="2019-07" db="EMBL/GenBank/DDBJ databases">
        <title>Annotation for the trematode Paragonimus miyazaki's.</title>
        <authorList>
            <person name="Choi Y.-J."/>
        </authorList>
    </citation>
    <scope>NUCLEOTIDE SEQUENCE</scope>
    <source>
        <strain evidence="2">Japan</strain>
    </source>
</reference>
<feature type="region of interest" description="Disordered" evidence="1">
    <location>
        <begin position="1"/>
        <end position="58"/>
    </location>
</feature>
<dbReference type="Proteomes" id="UP000822476">
    <property type="component" value="Unassembled WGS sequence"/>
</dbReference>
<name>A0A8S9YPP3_9TREM</name>
<gene>
    <name evidence="2" type="ORF">EG68_07039</name>
</gene>
<evidence type="ECO:0000256" key="1">
    <source>
        <dbReference type="SAM" id="MobiDB-lite"/>
    </source>
</evidence>
<dbReference type="Pfam" id="PF13894">
    <property type="entry name" value="zf-C2H2_4"/>
    <property type="match status" value="1"/>
</dbReference>
<sequence length="124" mass="13399">MQEQPRIGAYERPVAQTPVCNPSTPVLESPDGSLAGSQTSPTDTPASAGADPSTNYISGSHECPHCTRRFTTIPGLKKHLNAYNRDPTLHLTSLYGAFGYRCPQCRRQFTSDRSLSTSTKGPSD</sequence>
<evidence type="ECO:0008006" key="4">
    <source>
        <dbReference type="Google" id="ProtNLM"/>
    </source>
</evidence>
<comment type="caution">
    <text evidence="2">The sequence shown here is derived from an EMBL/GenBank/DDBJ whole genome shotgun (WGS) entry which is preliminary data.</text>
</comment>
<keyword evidence="3" id="KW-1185">Reference proteome</keyword>
<dbReference type="EMBL" id="JTDE01004009">
    <property type="protein sequence ID" value="KAF7255406.1"/>
    <property type="molecule type" value="Genomic_DNA"/>
</dbReference>
<organism evidence="2 3">
    <name type="scientific">Paragonimus skrjabini miyazakii</name>
    <dbReference type="NCBI Taxonomy" id="59628"/>
    <lineage>
        <taxon>Eukaryota</taxon>
        <taxon>Metazoa</taxon>
        <taxon>Spiralia</taxon>
        <taxon>Lophotrochozoa</taxon>
        <taxon>Platyhelminthes</taxon>
        <taxon>Trematoda</taxon>
        <taxon>Digenea</taxon>
        <taxon>Plagiorchiida</taxon>
        <taxon>Troglotremata</taxon>
        <taxon>Troglotrematidae</taxon>
        <taxon>Paragonimus</taxon>
    </lineage>
</organism>
<accession>A0A8S9YPP3</accession>
<feature type="compositionally biased region" description="Polar residues" evidence="1">
    <location>
        <begin position="35"/>
        <end position="45"/>
    </location>
</feature>
<protein>
    <recommendedName>
        <fullName evidence="4">C2H2-type domain-containing protein</fullName>
    </recommendedName>
</protein>
<dbReference type="Gene3D" id="3.30.160.60">
    <property type="entry name" value="Classic Zinc Finger"/>
    <property type="match status" value="1"/>
</dbReference>
<proteinExistence type="predicted"/>